<keyword evidence="1" id="KW-1133">Transmembrane helix</keyword>
<feature type="transmembrane region" description="Helical" evidence="1">
    <location>
        <begin position="21"/>
        <end position="42"/>
    </location>
</feature>
<comment type="caution">
    <text evidence="2">The sequence shown here is derived from an EMBL/GenBank/DDBJ whole genome shotgun (WGS) entry which is preliminary data.</text>
</comment>
<feature type="transmembrane region" description="Helical" evidence="1">
    <location>
        <begin position="115"/>
        <end position="141"/>
    </location>
</feature>
<dbReference type="Pfam" id="PF12679">
    <property type="entry name" value="ABC2_membrane_2"/>
    <property type="match status" value="1"/>
</dbReference>
<feature type="transmembrane region" description="Helical" evidence="1">
    <location>
        <begin position="153"/>
        <end position="174"/>
    </location>
</feature>
<accession>A0ABS7D954</accession>
<dbReference type="RefSeq" id="WP_219873654.1">
    <property type="nucleotide sequence ID" value="NZ_JAHZIJ010000013.1"/>
</dbReference>
<reference evidence="2 3" key="1">
    <citation type="submission" date="2021-07" db="EMBL/GenBank/DDBJ databases">
        <title>Paenibacillus radiodurans sp. nov., isolated from the southeastern edge of Tengger Desert.</title>
        <authorList>
            <person name="Zhang G."/>
        </authorList>
    </citation>
    <scope>NUCLEOTIDE SEQUENCE [LARGE SCALE GENOMIC DNA]</scope>
    <source>
        <strain evidence="2 3">DT7-4</strain>
    </source>
</reference>
<feature type="transmembrane region" description="Helical" evidence="1">
    <location>
        <begin position="181"/>
        <end position="202"/>
    </location>
</feature>
<evidence type="ECO:0000256" key="1">
    <source>
        <dbReference type="SAM" id="Phobius"/>
    </source>
</evidence>
<dbReference type="EMBL" id="JAHZIJ010000013">
    <property type="protein sequence ID" value="MBW7476410.1"/>
    <property type="molecule type" value="Genomic_DNA"/>
</dbReference>
<dbReference type="PANTHER" id="PTHR37305:SF1">
    <property type="entry name" value="MEMBRANE PROTEIN"/>
    <property type="match status" value="1"/>
</dbReference>
<evidence type="ECO:0000313" key="2">
    <source>
        <dbReference type="EMBL" id="MBW7476410.1"/>
    </source>
</evidence>
<sequence length="260" mass="27704">MTQWMVLYRKEWLELIRSSKLIWMPVVFILLGAMQPIMTYMMPDIIANAGNMPEGTIIEIPTPHASEVLAQTLQQFGTLGLLIIALISMGTVSGERMSGTSAMILVKPVAYTSFVTAKWAAIVTITAISFVLGYGAGWYYTAALFDTVAWQDAAGSLLLFGLWLSFIGTLTILFSSLLRSAAAAAFTALGTAALLSIATSLLPKALAWSPGKLAGLASAQLTSGTASGMWPVIGITFVCIIAALAISVWSLRKYPSIEAV</sequence>
<gene>
    <name evidence="2" type="ORF">K0T92_16885</name>
</gene>
<dbReference type="PANTHER" id="PTHR37305">
    <property type="entry name" value="INTEGRAL MEMBRANE PROTEIN-RELATED"/>
    <property type="match status" value="1"/>
</dbReference>
<keyword evidence="1" id="KW-0812">Transmembrane</keyword>
<dbReference type="Proteomes" id="UP000812277">
    <property type="component" value="Unassembled WGS sequence"/>
</dbReference>
<protein>
    <submittedName>
        <fullName evidence="2">ABC transporter permease</fullName>
    </submittedName>
</protein>
<feature type="transmembrane region" description="Helical" evidence="1">
    <location>
        <begin position="229"/>
        <end position="251"/>
    </location>
</feature>
<keyword evidence="1" id="KW-0472">Membrane</keyword>
<evidence type="ECO:0000313" key="3">
    <source>
        <dbReference type="Proteomes" id="UP000812277"/>
    </source>
</evidence>
<keyword evidence="3" id="KW-1185">Reference proteome</keyword>
<proteinExistence type="predicted"/>
<name>A0ABS7D954_9BACL</name>
<organism evidence="2 3">
    <name type="scientific">Paenibacillus oenotherae</name>
    <dbReference type="NCBI Taxonomy" id="1435645"/>
    <lineage>
        <taxon>Bacteria</taxon>
        <taxon>Bacillati</taxon>
        <taxon>Bacillota</taxon>
        <taxon>Bacilli</taxon>
        <taxon>Bacillales</taxon>
        <taxon>Paenibacillaceae</taxon>
        <taxon>Paenibacillus</taxon>
    </lineage>
</organism>
<feature type="transmembrane region" description="Helical" evidence="1">
    <location>
        <begin position="76"/>
        <end position="94"/>
    </location>
</feature>